<name>A0A5Q2FIB2_9ACTN</name>
<evidence type="ECO:0000256" key="1">
    <source>
        <dbReference type="SAM" id="Phobius"/>
    </source>
</evidence>
<proteinExistence type="predicted"/>
<reference evidence="3 4" key="1">
    <citation type="submission" date="2019-10" db="EMBL/GenBank/DDBJ databases">
        <title>Genomic analysis of Raineyella sp. CBA3103.</title>
        <authorList>
            <person name="Roh S.W."/>
        </authorList>
    </citation>
    <scope>NUCLEOTIDE SEQUENCE [LARGE SCALE GENOMIC DNA]</scope>
    <source>
        <strain evidence="3 4">CBA3103</strain>
    </source>
</reference>
<evidence type="ECO:0000313" key="4">
    <source>
        <dbReference type="Proteomes" id="UP000386847"/>
    </source>
</evidence>
<sequence>MGPHERALLQSLFAGYGPGATVDLGEPGGMTAAHDMMVAVVRREVGERGWFVHLPGGHGARRGGGFGRGWLILAVGGAFLGSAGGTARLLFLVPLLPVVIVALVVRSRLSRGQRSPVGRALTDQVEGFREYLATAEADQIRFEEGEDIFSRYLPWAISFDLADRWARICQDLVAAGRLPEVHPLWYVGPFYLPDFSWIGFTDAVATTVAPVPTVSSGDTGFGSGGSAFGGGGGFVGGGGGGGGGGSW</sequence>
<keyword evidence="1" id="KW-0472">Membrane</keyword>
<gene>
    <name evidence="3" type="ORF">Rai3103_12840</name>
</gene>
<keyword evidence="4" id="KW-1185">Reference proteome</keyword>
<feature type="domain" description="Predicted membrane protein YciQ-like C-terminal" evidence="2">
    <location>
        <begin position="3"/>
        <end position="167"/>
    </location>
</feature>
<dbReference type="KEGG" id="rain:Rai3103_12840"/>
<protein>
    <submittedName>
        <fullName evidence="3">DUF2207 domain-containing protein</fullName>
    </submittedName>
</protein>
<dbReference type="EMBL" id="CP045725">
    <property type="protein sequence ID" value="QGF24395.1"/>
    <property type="molecule type" value="Genomic_DNA"/>
</dbReference>
<dbReference type="AlphaFoldDB" id="A0A5Q2FIB2"/>
<keyword evidence="1" id="KW-0812">Transmembrane</keyword>
<dbReference type="Pfam" id="PF20990">
    <property type="entry name" value="DUF2207_C"/>
    <property type="match status" value="1"/>
</dbReference>
<dbReference type="InterPro" id="IPR048389">
    <property type="entry name" value="YciQ-like_C"/>
</dbReference>
<feature type="transmembrane region" description="Helical" evidence="1">
    <location>
        <begin position="89"/>
        <end position="105"/>
    </location>
</feature>
<accession>A0A5Q2FIB2</accession>
<dbReference type="Proteomes" id="UP000386847">
    <property type="component" value="Chromosome"/>
</dbReference>
<evidence type="ECO:0000313" key="3">
    <source>
        <dbReference type="EMBL" id="QGF24395.1"/>
    </source>
</evidence>
<organism evidence="3 4">
    <name type="scientific">Raineyella fluvialis</name>
    <dbReference type="NCBI Taxonomy" id="2662261"/>
    <lineage>
        <taxon>Bacteria</taxon>
        <taxon>Bacillati</taxon>
        <taxon>Actinomycetota</taxon>
        <taxon>Actinomycetes</taxon>
        <taxon>Propionibacteriales</taxon>
        <taxon>Propionibacteriaceae</taxon>
        <taxon>Raineyella</taxon>
    </lineage>
</organism>
<keyword evidence="1" id="KW-1133">Transmembrane helix</keyword>
<evidence type="ECO:0000259" key="2">
    <source>
        <dbReference type="Pfam" id="PF20990"/>
    </source>
</evidence>